<keyword evidence="3" id="KW-1185">Reference proteome</keyword>
<dbReference type="Proteomes" id="UP000660729">
    <property type="component" value="Unassembled WGS sequence"/>
</dbReference>
<evidence type="ECO:0000313" key="2">
    <source>
        <dbReference type="EMBL" id="KAF7190333.1"/>
    </source>
</evidence>
<evidence type="ECO:0000313" key="3">
    <source>
        <dbReference type="Proteomes" id="UP000660729"/>
    </source>
</evidence>
<organism evidence="2 3">
    <name type="scientific">Pseudocercospora fuligena</name>
    <dbReference type="NCBI Taxonomy" id="685502"/>
    <lineage>
        <taxon>Eukaryota</taxon>
        <taxon>Fungi</taxon>
        <taxon>Dikarya</taxon>
        <taxon>Ascomycota</taxon>
        <taxon>Pezizomycotina</taxon>
        <taxon>Dothideomycetes</taxon>
        <taxon>Dothideomycetidae</taxon>
        <taxon>Mycosphaerellales</taxon>
        <taxon>Mycosphaerellaceae</taxon>
        <taxon>Pseudocercospora</taxon>
    </lineage>
</organism>
<sequence>MQSEHEKRFAEAMASLHLNPDYSDMKIICGTKEFLLHRAVVCPQSKVLADQMKLGFKESNGIIEHKEFDEDTVARMIQYLYTQQYDVPAYPVASESTTAGQEERPDVASTLPAEGIELEPTAPLENVESGVLLASSDHAPEEVGATQLSSGGASLQTTASVHDVLIMHVRVHHIANYYNIPTLKTKAVDEFYSIVWADNYVWDRSGFASVLDEIYRANKSQDGGLRRAAVCLAKKHVEDLASDEAFMDAINDSENLGEFCSALLADMTRECRRTKKLGDKINELLRKELAKLKSEFERVQYIADRESGLRDRAESDLMRVKDIFQKVRKCKTYNCENSINVAVERSGKAGQGEYMVRCLGCQAKHTPTDYR</sequence>
<evidence type="ECO:0000259" key="1">
    <source>
        <dbReference type="PROSITE" id="PS50097"/>
    </source>
</evidence>
<dbReference type="PANTHER" id="PTHR47843">
    <property type="entry name" value="BTB DOMAIN-CONTAINING PROTEIN-RELATED"/>
    <property type="match status" value="1"/>
</dbReference>
<dbReference type="SUPFAM" id="SSF54695">
    <property type="entry name" value="POZ domain"/>
    <property type="match status" value="1"/>
</dbReference>
<dbReference type="OrthoDB" id="3643248at2759"/>
<gene>
    <name evidence="2" type="ORF">HII31_08664</name>
</gene>
<feature type="domain" description="BTB" evidence="1">
    <location>
        <begin position="23"/>
        <end position="89"/>
    </location>
</feature>
<accession>A0A8H6VFF5</accession>
<dbReference type="EMBL" id="JABCIY010000175">
    <property type="protein sequence ID" value="KAF7190333.1"/>
    <property type="molecule type" value="Genomic_DNA"/>
</dbReference>
<dbReference type="PANTHER" id="PTHR47843:SF5">
    <property type="entry name" value="BTB_POZ DOMAIN PROTEIN"/>
    <property type="match status" value="1"/>
</dbReference>
<dbReference type="Gene3D" id="3.30.710.10">
    <property type="entry name" value="Potassium Channel Kv1.1, Chain A"/>
    <property type="match status" value="1"/>
</dbReference>
<proteinExistence type="predicted"/>
<dbReference type="PROSITE" id="PS50097">
    <property type="entry name" value="BTB"/>
    <property type="match status" value="1"/>
</dbReference>
<dbReference type="InterPro" id="IPR000210">
    <property type="entry name" value="BTB/POZ_dom"/>
</dbReference>
<protein>
    <recommendedName>
        <fullName evidence="1">BTB domain-containing protein</fullName>
    </recommendedName>
</protein>
<dbReference type="InterPro" id="IPR011333">
    <property type="entry name" value="SKP1/BTB/POZ_sf"/>
</dbReference>
<reference evidence="2" key="1">
    <citation type="submission" date="2020-04" db="EMBL/GenBank/DDBJ databases">
        <title>Draft genome resource of the tomato pathogen Pseudocercospora fuligena.</title>
        <authorList>
            <person name="Zaccaron A."/>
        </authorList>
    </citation>
    <scope>NUCLEOTIDE SEQUENCE</scope>
    <source>
        <strain evidence="2">PF001</strain>
    </source>
</reference>
<name>A0A8H6VFF5_9PEZI</name>
<comment type="caution">
    <text evidence="2">The sequence shown here is derived from an EMBL/GenBank/DDBJ whole genome shotgun (WGS) entry which is preliminary data.</text>
</comment>
<dbReference type="AlphaFoldDB" id="A0A8H6VFF5"/>
<dbReference type="Pfam" id="PF00651">
    <property type="entry name" value="BTB"/>
    <property type="match status" value="1"/>
</dbReference>